<evidence type="ECO:0000256" key="1">
    <source>
        <dbReference type="SAM" id="MobiDB-lite"/>
    </source>
</evidence>
<feature type="region of interest" description="Disordered" evidence="1">
    <location>
        <begin position="298"/>
        <end position="322"/>
    </location>
</feature>
<accession>A0A7J7Z5M3</accession>
<proteinExistence type="predicted"/>
<sequence>MCPQTADADHLLQPGAHHAGSPPLLSAGAGERMFATRGQSLNTHTLEGSQGRCQVPGNQGSPAFLHPFNRSPPQRSPLTGSRSCGRRRHQDTPCRGEAGSPVPGLAVPRGQECLDSHSEQGALTSPSTGVTRRCPPPSPPPPPPVSIPRPCQAAGARMMRVSEWLWPLVHVPKTPIFTSEPGPICPRQTEIQGCSAPLGAPLPGCRINELGSPRTVSAGGAGSSGSWACAVRGPPTLTPPLNARDPDAPRQAGPSAWWKVTGCAAAASTQCGHAGTKPATREDRFSELHLFLTCSSPPPPTPTPVLSLFPVPEPVGTSPSSN</sequence>
<keyword evidence="3" id="KW-1185">Reference proteome</keyword>
<feature type="compositionally biased region" description="Polar residues" evidence="1">
    <location>
        <begin position="47"/>
        <end position="61"/>
    </location>
</feature>
<dbReference type="Proteomes" id="UP000527355">
    <property type="component" value="Unassembled WGS sequence"/>
</dbReference>
<feature type="compositionally biased region" description="Pro residues" evidence="1">
    <location>
        <begin position="134"/>
        <end position="146"/>
    </location>
</feature>
<feature type="region of interest" description="Disordered" evidence="1">
    <location>
        <begin position="1"/>
        <end position="27"/>
    </location>
</feature>
<name>A0A7J7Z5M3_MYOMY</name>
<evidence type="ECO:0000313" key="2">
    <source>
        <dbReference type="EMBL" id="KAF6369474.1"/>
    </source>
</evidence>
<feature type="compositionally biased region" description="Polar residues" evidence="1">
    <location>
        <begin position="71"/>
        <end position="82"/>
    </location>
</feature>
<reference evidence="2 3" key="1">
    <citation type="journal article" date="2020" name="Nature">
        <title>Six reference-quality genomes reveal evolution of bat adaptations.</title>
        <authorList>
            <person name="Jebb D."/>
            <person name="Huang Z."/>
            <person name="Pippel M."/>
            <person name="Hughes G.M."/>
            <person name="Lavrichenko K."/>
            <person name="Devanna P."/>
            <person name="Winkler S."/>
            <person name="Jermiin L.S."/>
            <person name="Skirmuntt E.C."/>
            <person name="Katzourakis A."/>
            <person name="Burkitt-Gray L."/>
            <person name="Ray D.A."/>
            <person name="Sullivan K.A.M."/>
            <person name="Roscito J.G."/>
            <person name="Kirilenko B.M."/>
            <person name="Davalos L.M."/>
            <person name="Corthals A.P."/>
            <person name="Power M.L."/>
            <person name="Jones G."/>
            <person name="Ransome R.D."/>
            <person name="Dechmann D.K.N."/>
            <person name="Locatelli A.G."/>
            <person name="Puechmaille S.J."/>
            <person name="Fedrigo O."/>
            <person name="Jarvis E.D."/>
            <person name="Hiller M."/>
            <person name="Vernes S.C."/>
            <person name="Myers E.W."/>
            <person name="Teeling E.C."/>
        </authorList>
    </citation>
    <scope>NUCLEOTIDE SEQUENCE [LARGE SCALE GENOMIC DNA]</scope>
    <source>
        <strain evidence="2">MMyoMyo1</strain>
        <tissue evidence="2">Flight muscle</tissue>
    </source>
</reference>
<comment type="caution">
    <text evidence="2">The sequence shown here is derived from an EMBL/GenBank/DDBJ whole genome shotgun (WGS) entry which is preliminary data.</text>
</comment>
<organism evidence="2 3">
    <name type="scientific">Myotis myotis</name>
    <name type="common">Greater mouse-eared bat</name>
    <name type="synonym">Vespertilio myotis</name>
    <dbReference type="NCBI Taxonomy" id="51298"/>
    <lineage>
        <taxon>Eukaryota</taxon>
        <taxon>Metazoa</taxon>
        <taxon>Chordata</taxon>
        <taxon>Craniata</taxon>
        <taxon>Vertebrata</taxon>
        <taxon>Euteleostomi</taxon>
        <taxon>Mammalia</taxon>
        <taxon>Eutheria</taxon>
        <taxon>Laurasiatheria</taxon>
        <taxon>Chiroptera</taxon>
        <taxon>Yangochiroptera</taxon>
        <taxon>Vespertilionidae</taxon>
        <taxon>Myotis</taxon>
    </lineage>
</organism>
<gene>
    <name evidence="2" type="ORF">mMyoMyo1_010796</name>
</gene>
<dbReference type="AlphaFoldDB" id="A0A7J7Z5M3"/>
<protein>
    <submittedName>
        <fullName evidence="2">Uncharacterized protein</fullName>
    </submittedName>
</protein>
<evidence type="ECO:0000313" key="3">
    <source>
        <dbReference type="Proteomes" id="UP000527355"/>
    </source>
</evidence>
<dbReference type="EMBL" id="JABWUV010000003">
    <property type="protein sequence ID" value="KAF6369474.1"/>
    <property type="molecule type" value="Genomic_DNA"/>
</dbReference>
<feature type="compositionally biased region" description="Polar residues" evidence="1">
    <location>
        <begin position="119"/>
        <end position="130"/>
    </location>
</feature>
<feature type="region of interest" description="Disordered" evidence="1">
    <location>
        <begin position="47"/>
        <end position="146"/>
    </location>
</feature>